<dbReference type="EMBL" id="MN740032">
    <property type="protein sequence ID" value="QHT85110.1"/>
    <property type="molecule type" value="Genomic_DNA"/>
</dbReference>
<organism evidence="2">
    <name type="scientific">viral metagenome</name>
    <dbReference type="NCBI Taxonomy" id="1070528"/>
    <lineage>
        <taxon>unclassified sequences</taxon>
        <taxon>metagenomes</taxon>
        <taxon>organismal metagenomes</taxon>
    </lineage>
</organism>
<accession>A0A6C0HXG0</accession>
<feature type="compositionally biased region" description="Basic and acidic residues" evidence="1">
    <location>
        <begin position="24"/>
        <end position="34"/>
    </location>
</feature>
<name>A0A6C0HXG0_9ZZZZ</name>
<evidence type="ECO:0000313" key="2">
    <source>
        <dbReference type="EMBL" id="QHT85110.1"/>
    </source>
</evidence>
<proteinExistence type="predicted"/>
<evidence type="ECO:0000256" key="1">
    <source>
        <dbReference type="SAM" id="MobiDB-lite"/>
    </source>
</evidence>
<feature type="compositionally biased region" description="Low complexity" evidence="1">
    <location>
        <begin position="37"/>
        <end position="48"/>
    </location>
</feature>
<protein>
    <submittedName>
        <fullName evidence="2">Uncharacterized protein</fullName>
    </submittedName>
</protein>
<feature type="region of interest" description="Disordered" evidence="1">
    <location>
        <begin position="1"/>
        <end position="54"/>
    </location>
</feature>
<dbReference type="AlphaFoldDB" id="A0A6C0HXG0"/>
<sequence>MSLSWSNGDIVERSPRKRNQQQKEQQEQEQDPHFAKQQQQLAQHQSLLSEEDPWSIVDFSNMRSSMNRREDTYNKISEREMVGQMGRNPFMSENNYLNDVMTQDNFLKPVSTSFEREKGSATQE</sequence>
<reference evidence="2" key="1">
    <citation type="journal article" date="2020" name="Nature">
        <title>Giant virus diversity and host interactions through global metagenomics.</title>
        <authorList>
            <person name="Schulz F."/>
            <person name="Roux S."/>
            <person name="Paez-Espino D."/>
            <person name="Jungbluth S."/>
            <person name="Walsh D.A."/>
            <person name="Denef V.J."/>
            <person name="McMahon K.D."/>
            <person name="Konstantinidis K.T."/>
            <person name="Eloe-Fadrosh E.A."/>
            <person name="Kyrpides N.C."/>
            <person name="Woyke T."/>
        </authorList>
    </citation>
    <scope>NUCLEOTIDE SEQUENCE</scope>
    <source>
        <strain evidence="2">GVMAG-M-3300023184-178</strain>
    </source>
</reference>